<evidence type="ECO:0000313" key="2">
    <source>
        <dbReference type="Proteomes" id="UP000037122"/>
    </source>
</evidence>
<protein>
    <submittedName>
        <fullName evidence="1">Uncharacterized protein</fullName>
    </submittedName>
</protein>
<dbReference type="EMBL" id="LGST01000035">
    <property type="protein sequence ID" value="KND98116.1"/>
    <property type="molecule type" value="Genomic_DNA"/>
</dbReference>
<gene>
    <name evidence="1" type="ORF">QG37_05100</name>
</gene>
<proteinExistence type="predicted"/>
<dbReference type="Proteomes" id="UP000037122">
    <property type="component" value="Unassembled WGS sequence"/>
</dbReference>
<dbReference type="AlphaFoldDB" id="A0A0L0NVD7"/>
<comment type="caution">
    <text evidence="1">The sequence shown here is derived from an EMBL/GenBank/DDBJ whole genome shotgun (WGS) entry which is preliminary data.</text>
</comment>
<accession>A0A0L0NVD7</accession>
<sequence>MLGLAKEAAADLEADVAGRVLGIGQARVM</sequence>
<organism evidence="1 2">
    <name type="scientific">Candidozyma auris</name>
    <name type="common">Yeast</name>
    <name type="synonym">Candida auris</name>
    <dbReference type="NCBI Taxonomy" id="498019"/>
    <lineage>
        <taxon>Eukaryota</taxon>
        <taxon>Fungi</taxon>
        <taxon>Dikarya</taxon>
        <taxon>Ascomycota</taxon>
        <taxon>Saccharomycotina</taxon>
        <taxon>Pichiomycetes</taxon>
        <taxon>Metschnikowiaceae</taxon>
        <taxon>Candidozyma</taxon>
    </lineage>
</organism>
<reference evidence="2" key="1">
    <citation type="journal article" date="2015" name="BMC Genomics">
        <title>Draft genome of a commonly misdiagnosed multidrug resistant pathogen Candida auris.</title>
        <authorList>
            <person name="Chatterjee S."/>
            <person name="Alampalli S.V."/>
            <person name="Nageshan R.K."/>
            <person name="Chettiar S.T."/>
            <person name="Joshi S."/>
            <person name="Tatu U.S."/>
        </authorList>
    </citation>
    <scope>NUCLEOTIDE SEQUENCE [LARGE SCALE GENOMIC DNA]</scope>
    <source>
        <strain evidence="2">6684</strain>
    </source>
</reference>
<name>A0A0L0NVD7_CANAR</name>
<evidence type="ECO:0000313" key="1">
    <source>
        <dbReference type="EMBL" id="KND98116.1"/>
    </source>
</evidence>